<comment type="caution">
    <text evidence="4">The sequence shown here is derived from an EMBL/GenBank/DDBJ whole genome shotgun (WGS) entry which is preliminary data.</text>
</comment>
<sequence>MSGCATSRRCRIQARPNVSGGVRASKQVPPVQPKQRTTSVSEPKTNADHCDDVQRSNKHESGVSGADHHEMTPVKVEEHSENTALANSSATPGPHSPLRLPSAVSAVASFGESNSCCGSPRRRRSTSASTSLSRHHSPLKSPEVVPKTRKRFTGEEPLDPKTMTMYDMIWWNPKNDTALKTRENLKKENKEISLDEWQKQEQDRRQAESKEAAKKVAAPQVKIAEDGSLVLDESSLTIVNDQSSSIWETVNEDRIGRRVTSTSFRKRAWRKGIPWSDLETDLFYEILRATGPDFGLMHEFFPSRSRAELKSKFNKEERSNWARLSKAMSSPTVLNDSLFTYANEVLQKIGEESLKKKEQRMTKKERMALHASQQDECEEEDSSVGETAVRIKVIGSDGREPSVKVVEKNTTQGEDTQGTSEQQATVDAVFEEVGAEFPRFKLVEEQSATVVSLERRDDGMPVVRVPVKTVVCAYPRDDTQPERILFDCPATESHPHAQFLLQQRIGPLDPPSGFLHLFGPPK</sequence>
<dbReference type="GO" id="GO:0005634">
    <property type="term" value="C:nucleus"/>
    <property type="evidence" value="ECO:0007669"/>
    <property type="project" value="UniProtKB-SubCell"/>
</dbReference>
<proteinExistence type="predicted"/>
<dbReference type="EMBL" id="JPKZ01001211">
    <property type="protein sequence ID" value="KHN83206.1"/>
    <property type="molecule type" value="Genomic_DNA"/>
</dbReference>
<dbReference type="GO" id="GO:0000126">
    <property type="term" value="C:transcription factor TFIIIB complex"/>
    <property type="evidence" value="ECO:0007669"/>
    <property type="project" value="TreeGrafter"/>
</dbReference>
<feature type="compositionally biased region" description="Polar residues" evidence="2">
    <location>
        <begin position="34"/>
        <end position="44"/>
    </location>
</feature>
<dbReference type="STRING" id="6265.A0A0B2VI79"/>
<gene>
    <name evidence="4" type="primary">Bdp1</name>
    <name evidence="4" type="ORF">Tcan_04327</name>
</gene>
<evidence type="ECO:0000313" key="4">
    <source>
        <dbReference type="EMBL" id="KHN83206.1"/>
    </source>
</evidence>
<dbReference type="OMA" id="GNPWSEL"/>
<name>A0A0B2VI79_TOXCA</name>
<protein>
    <submittedName>
        <fullName evidence="4">Transcription factor TFIIIB component B''-like protein</fullName>
    </submittedName>
</protein>
<evidence type="ECO:0000313" key="5">
    <source>
        <dbReference type="Proteomes" id="UP000031036"/>
    </source>
</evidence>
<dbReference type="GO" id="GO:0070898">
    <property type="term" value="P:RNA polymerase III preinitiation complex assembly"/>
    <property type="evidence" value="ECO:0007669"/>
    <property type="project" value="TreeGrafter"/>
</dbReference>
<comment type="subcellular location">
    <subcellularLocation>
        <location evidence="1">Nucleus</location>
    </subcellularLocation>
</comment>
<dbReference type="PANTHER" id="PTHR22929">
    <property type="entry name" value="RNA POLYMERASE III TRANSCRIPTION INITIATION FACTOR B"/>
    <property type="match status" value="1"/>
</dbReference>
<evidence type="ECO:0000259" key="3">
    <source>
        <dbReference type="SMART" id="SM00717"/>
    </source>
</evidence>
<dbReference type="PANTHER" id="PTHR22929:SF0">
    <property type="entry name" value="TRANSCRIPTION FACTOR TFIIIB COMPONENT B'' HOMOLOG"/>
    <property type="match status" value="1"/>
</dbReference>
<dbReference type="InterPro" id="IPR039467">
    <property type="entry name" value="TFIIIB_B''_Myb"/>
</dbReference>
<dbReference type="Pfam" id="PF15963">
    <property type="entry name" value="Myb_DNA-bind_7"/>
    <property type="match status" value="1"/>
</dbReference>
<feature type="compositionally biased region" description="Polar residues" evidence="2">
    <location>
        <begin position="82"/>
        <end position="91"/>
    </location>
</feature>
<evidence type="ECO:0000256" key="1">
    <source>
        <dbReference type="ARBA" id="ARBA00004123"/>
    </source>
</evidence>
<dbReference type="Proteomes" id="UP000031036">
    <property type="component" value="Unassembled WGS sequence"/>
</dbReference>
<feature type="compositionally biased region" description="Polar residues" evidence="2">
    <location>
        <begin position="408"/>
        <end position="423"/>
    </location>
</feature>
<dbReference type="GO" id="GO:0001156">
    <property type="term" value="F:TFIIIC-class transcription factor complex binding"/>
    <property type="evidence" value="ECO:0007669"/>
    <property type="project" value="TreeGrafter"/>
</dbReference>
<dbReference type="SUPFAM" id="SSF46689">
    <property type="entry name" value="Homeodomain-like"/>
    <property type="match status" value="1"/>
</dbReference>
<dbReference type="SMART" id="SM00717">
    <property type="entry name" value="SANT"/>
    <property type="match status" value="1"/>
</dbReference>
<dbReference type="InterPro" id="IPR001005">
    <property type="entry name" value="SANT/Myb"/>
</dbReference>
<feature type="region of interest" description="Disordered" evidence="2">
    <location>
        <begin position="400"/>
        <end position="423"/>
    </location>
</feature>
<feature type="region of interest" description="Disordered" evidence="2">
    <location>
        <begin position="1"/>
        <end position="159"/>
    </location>
</feature>
<accession>A0A0B2VI79</accession>
<dbReference type="InterPro" id="IPR009057">
    <property type="entry name" value="Homeodomain-like_sf"/>
</dbReference>
<reference evidence="4 5" key="1">
    <citation type="submission" date="2014-11" db="EMBL/GenBank/DDBJ databases">
        <title>Genetic blueprint of the zoonotic pathogen Toxocara canis.</title>
        <authorList>
            <person name="Zhu X.-Q."/>
            <person name="Korhonen P.K."/>
            <person name="Cai H."/>
            <person name="Young N.D."/>
            <person name="Nejsum P."/>
            <person name="von Samson-Himmelstjerna G."/>
            <person name="Boag P.R."/>
            <person name="Tan P."/>
            <person name="Li Q."/>
            <person name="Min J."/>
            <person name="Yang Y."/>
            <person name="Wang X."/>
            <person name="Fang X."/>
            <person name="Hall R.S."/>
            <person name="Hofmann A."/>
            <person name="Sternberg P.W."/>
            <person name="Jex A.R."/>
            <person name="Gasser R.B."/>
        </authorList>
    </citation>
    <scope>NUCLEOTIDE SEQUENCE [LARGE SCALE GENOMIC DNA]</scope>
    <source>
        <strain evidence="4">PN_DK_2014</strain>
    </source>
</reference>
<feature type="compositionally biased region" description="Basic and acidic residues" evidence="2">
    <location>
        <begin position="45"/>
        <end position="81"/>
    </location>
</feature>
<organism evidence="4 5">
    <name type="scientific">Toxocara canis</name>
    <name type="common">Canine roundworm</name>
    <dbReference type="NCBI Taxonomy" id="6265"/>
    <lineage>
        <taxon>Eukaryota</taxon>
        <taxon>Metazoa</taxon>
        <taxon>Ecdysozoa</taxon>
        <taxon>Nematoda</taxon>
        <taxon>Chromadorea</taxon>
        <taxon>Rhabditida</taxon>
        <taxon>Spirurina</taxon>
        <taxon>Ascaridomorpha</taxon>
        <taxon>Ascaridoidea</taxon>
        <taxon>Toxocaridae</taxon>
        <taxon>Toxocara</taxon>
    </lineage>
</organism>
<evidence type="ECO:0000256" key="2">
    <source>
        <dbReference type="SAM" id="MobiDB-lite"/>
    </source>
</evidence>
<feature type="domain" description="Myb-like" evidence="3">
    <location>
        <begin position="271"/>
        <end position="319"/>
    </location>
</feature>
<dbReference type="AlphaFoldDB" id="A0A0B2VI79"/>
<dbReference type="OrthoDB" id="272624at2759"/>
<keyword evidence="5" id="KW-1185">Reference proteome</keyword>